<name>A0A5B0MEK2_PUCGR</name>
<evidence type="ECO:0000313" key="1">
    <source>
        <dbReference type="EMBL" id="KAA1074609.1"/>
    </source>
</evidence>
<dbReference type="AlphaFoldDB" id="A0A5B0MEK2"/>
<dbReference type="Proteomes" id="UP000324748">
    <property type="component" value="Unassembled WGS sequence"/>
</dbReference>
<comment type="caution">
    <text evidence="1">The sequence shown here is derived from an EMBL/GenBank/DDBJ whole genome shotgun (WGS) entry which is preliminary data.</text>
</comment>
<evidence type="ECO:0000313" key="2">
    <source>
        <dbReference type="Proteomes" id="UP000324748"/>
    </source>
</evidence>
<gene>
    <name evidence="1" type="ORF">PGT21_013297</name>
</gene>
<reference evidence="1 2" key="1">
    <citation type="submission" date="2019-05" db="EMBL/GenBank/DDBJ databases">
        <title>Emergence of the Ug99 lineage of the wheat stem rust pathogen through somatic hybridization.</title>
        <authorList>
            <person name="Li F."/>
            <person name="Upadhyaya N.M."/>
            <person name="Sperschneider J."/>
            <person name="Matny O."/>
            <person name="Nguyen-Phuc H."/>
            <person name="Mago R."/>
            <person name="Raley C."/>
            <person name="Miller M.E."/>
            <person name="Silverstein K.A.T."/>
            <person name="Henningsen E."/>
            <person name="Hirsch C.D."/>
            <person name="Visser B."/>
            <person name="Pretorius Z.A."/>
            <person name="Steffenson B.J."/>
            <person name="Schwessinger B."/>
            <person name="Dodds P.N."/>
            <person name="Figueroa M."/>
        </authorList>
    </citation>
    <scope>NUCLEOTIDE SEQUENCE [LARGE SCALE GENOMIC DNA]</scope>
    <source>
        <strain evidence="1">21-0</strain>
    </source>
</reference>
<dbReference type="EMBL" id="VSWC01000157">
    <property type="protein sequence ID" value="KAA1074609.1"/>
    <property type="molecule type" value="Genomic_DNA"/>
</dbReference>
<protein>
    <submittedName>
        <fullName evidence="1">Uncharacterized protein</fullName>
    </submittedName>
</protein>
<accession>A0A5B0MEK2</accession>
<organism evidence="1 2">
    <name type="scientific">Puccinia graminis f. sp. tritici</name>
    <dbReference type="NCBI Taxonomy" id="56615"/>
    <lineage>
        <taxon>Eukaryota</taxon>
        <taxon>Fungi</taxon>
        <taxon>Dikarya</taxon>
        <taxon>Basidiomycota</taxon>
        <taxon>Pucciniomycotina</taxon>
        <taxon>Pucciniomycetes</taxon>
        <taxon>Pucciniales</taxon>
        <taxon>Pucciniaceae</taxon>
        <taxon>Puccinia</taxon>
    </lineage>
</organism>
<proteinExistence type="predicted"/>
<keyword evidence="2" id="KW-1185">Reference proteome</keyword>
<sequence length="65" mass="7365">MPPPTFSLSSNIQANALYFIKLDIGNRAIREDGKSRVCLLTQKFVARVKTWLLFNPMVVANANHF</sequence>